<sequence length="139" mass="15538">MRVVLDANVFVSAAISSGPSHRIVQRWLRGGSFEVVMCPTLLAEIDEVLTGRERLRRWIDLGLAERFVDTLRTLVDLVDDPDEVAVATRDRDDDYLVALARAHHADFIVTGDRDLLEWADQQPPVITPAAFEALLTDAD</sequence>
<keyword evidence="3" id="KW-0479">Metal-binding</keyword>
<dbReference type="EMBL" id="CAEZYR010000186">
    <property type="protein sequence ID" value="CAB4771579.1"/>
    <property type="molecule type" value="Genomic_DNA"/>
</dbReference>
<evidence type="ECO:0000256" key="4">
    <source>
        <dbReference type="ARBA" id="ARBA00022801"/>
    </source>
</evidence>
<dbReference type="PANTHER" id="PTHR34610:SF4">
    <property type="entry name" value="SLL8027 PROTEIN"/>
    <property type="match status" value="1"/>
</dbReference>
<evidence type="ECO:0000313" key="8">
    <source>
        <dbReference type="EMBL" id="CAB5016688.1"/>
    </source>
</evidence>
<dbReference type="GO" id="GO:0004540">
    <property type="term" value="F:RNA nuclease activity"/>
    <property type="evidence" value="ECO:0007669"/>
    <property type="project" value="InterPro"/>
</dbReference>
<dbReference type="NCBIfam" id="TIGR00305">
    <property type="entry name" value="putative toxin-antitoxin system toxin component, PIN family"/>
    <property type="match status" value="1"/>
</dbReference>
<evidence type="ECO:0000313" key="7">
    <source>
        <dbReference type="EMBL" id="CAB4836547.1"/>
    </source>
</evidence>
<accession>A0A6J7AUT3</accession>
<feature type="domain" description="PIN" evidence="5">
    <location>
        <begin position="1"/>
        <end position="117"/>
    </location>
</feature>
<dbReference type="HAMAP" id="MF_00265">
    <property type="entry name" value="VapC_Nob1"/>
    <property type="match status" value="1"/>
</dbReference>
<dbReference type="EMBL" id="CAFBOS010000201">
    <property type="protein sequence ID" value="CAB5016688.1"/>
    <property type="molecule type" value="Genomic_DNA"/>
</dbReference>
<organism evidence="7">
    <name type="scientific">freshwater metagenome</name>
    <dbReference type="NCBI Taxonomy" id="449393"/>
    <lineage>
        <taxon>unclassified sequences</taxon>
        <taxon>metagenomes</taxon>
        <taxon>ecological metagenomes</taxon>
    </lineage>
</organism>
<proteinExistence type="inferred from homology"/>
<dbReference type="InterPro" id="IPR002850">
    <property type="entry name" value="PIN_toxin-like"/>
</dbReference>
<dbReference type="EMBL" id="CAFABA010000192">
    <property type="protein sequence ID" value="CAB4836547.1"/>
    <property type="molecule type" value="Genomic_DNA"/>
</dbReference>
<evidence type="ECO:0000256" key="3">
    <source>
        <dbReference type="ARBA" id="ARBA00022723"/>
    </source>
</evidence>
<evidence type="ECO:0000259" key="5">
    <source>
        <dbReference type="SMART" id="SM00670"/>
    </source>
</evidence>
<dbReference type="InterPro" id="IPR029060">
    <property type="entry name" value="PIN-like_dom_sf"/>
</dbReference>
<evidence type="ECO:0000256" key="1">
    <source>
        <dbReference type="ARBA" id="ARBA00022649"/>
    </source>
</evidence>
<reference evidence="7" key="1">
    <citation type="submission" date="2020-05" db="EMBL/GenBank/DDBJ databases">
        <authorList>
            <person name="Chiriac C."/>
            <person name="Salcher M."/>
            <person name="Ghai R."/>
            <person name="Kavagutti S V."/>
        </authorList>
    </citation>
    <scope>NUCLEOTIDE SEQUENCE</scope>
</reference>
<dbReference type="SUPFAM" id="SSF88723">
    <property type="entry name" value="PIN domain-like"/>
    <property type="match status" value="1"/>
</dbReference>
<keyword evidence="4" id="KW-0378">Hydrolase</keyword>
<evidence type="ECO:0000313" key="6">
    <source>
        <dbReference type="EMBL" id="CAB4771579.1"/>
    </source>
</evidence>
<dbReference type="SMART" id="SM00670">
    <property type="entry name" value="PINc"/>
    <property type="match status" value="1"/>
</dbReference>
<dbReference type="GO" id="GO:0016787">
    <property type="term" value="F:hydrolase activity"/>
    <property type="evidence" value="ECO:0007669"/>
    <property type="project" value="UniProtKB-KW"/>
</dbReference>
<keyword evidence="1" id="KW-1277">Toxin-antitoxin system</keyword>
<dbReference type="AlphaFoldDB" id="A0A6J7AUT3"/>
<dbReference type="PANTHER" id="PTHR34610">
    <property type="entry name" value="SSL7007 PROTEIN"/>
    <property type="match status" value="1"/>
</dbReference>
<name>A0A6J7AUT3_9ZZZZ</name>
<evidence type="ECO:0000256" key="2">
    <source>
        <dbReference type="ARBA" id="ARBA00022722"/>
    </source>
</evidence>
<dbReference type="GO" id="GO:0046872">
    <property type="term" value="F:metal ion binding"/>
    <property type="evidence" value="ECO:0007669"/>
    <property type="project" value="UniProtKB-KW"/>
</dbReference>
<dbReference type="InterPro" id="IPR002716">
    <property type="entry name" value="PIN_dom"/>
</dbReference>
<dbReference type="Gene3D" id="3.40.50.1010">
    <property type="entry name" value="5'-nuclease"/>
    <property type="match status" value="1"/>
</dbReference>
<protein>
    <submittedName>
        <fullName evidence="7">Unannotated protein</fullName>
    </submittedName>
</protein>
<dbReference type="InterPro" id="IPR022907">
    <property type="entry name" value="VapC_family"/>
</dbReference>
<keyword evidence="2" id="KW-0540">Nuclease</keyword>
<dbReference type="Pfam" id="PF13470">
    <property type="entry name" value="PIN_3"/>
    <property type="match status" value="1"/>
</dbReference>
<gene>
    <name evidence="6" type="ORF">UFOPK2754_03123</name>
    <name evidence="7" type="ORF">UFOPK3139_02991</name>
    <name evidence="8" type="ORF">UFOPK3967_02535</name>
</gene>